<gene>
    <name evidence="8" type="ORF">SAMN00017477_0734</name>
</gene>
<accession>A0A1W1UVD9</accession>
<proteinExistence type="predicted"/>
<evidence type="ECO:0000256" key="1">
    <source>
        <dbReference type="ARBA" id="ARBA00012506"/>
    </source>
</evidence>
<dbReference type="STRING" id="573058.SAMN00017477_0734"/>
<dbReference type="RefSeq" id="WP_084230384.1">
    <property type="nucleotide sequence ID" value="NZ_FWWR01000009.1"/>
</dbReference>
<evidence type="ECO:0000313" key="9">
    <source>
        <dbReference type="Proteomes" id="UP000192368"/>
    </source>
</evidence>
<dbReference type="SMART" id="SM00471">
    <property type="entry name" value="HDc"/>
    <property type="match status" value="1"/>
</dbReference>
<dbReference type="PANTHER" id="PTHR35795:SF1">
    <property type="entry name" value="BIS(5'-NUCLEOSYL)-TETRAPHOSPHATASE, SYMMETRICAL"/>
    <property type="match status" value="1"/>
</dbReference>
<sequence length="191" mass="22314">MIEKYRDEIISLIGEKRFEHTIRVSEEAQKLAIAHGVDPEKAKIAGMLHDCAKIRDLDKLLEKCREYNFELTHDMHYSPQIIHSFLGAEIANKRYGIDDIEILDAIRFHTTGRANMSMLEKVIYLADYIEPMRNFDGVERARKLSYEDIDLAMLESLNNTILFLANKMNYIAKYTFDARNYLLEMKNGKVF</sequence>
<dbReference type="InterPro" id="IPR003607">
    <property type="entry name" value="HD/PDEase_dom"/>
</dbReference>
<dbReference type="EMBL" id="FWWR01000009">
    <property type="protein sequence ID" value="SMB84949.1"/>
    <property type="molecule type" value="Genomic_DNA"/>
</dbReference>
<comment type="catalytic activity">
    <reaction evidence="6">
        <text>P(1),P(4)-bis(5'-adenosyl) tetraphosphate + H2O = 2 ADP + 2 H(+)</text>
        <dbReference type="Rhea" id="RHEA:24252"/>
        <dbReference type="ChEBI" id="CHEBI:15377"/>
        <dbReference type="ChEBI" id="CHEBI:15378"/>
        <dbReference type="ChEBI" id="CHEBI:58141"/>
        <dbReference type="ChEBI" id="CHEBI:456216"/>
        <dbReference type="EC" id="3.6.1.41"/>
    </reaction>
</comment>
<feature type="domain" description="HD" evidence="7">
    <location>
        <begin position="17"/>
        <end position="132"/>
    </location>
</feature>
<dbReference type="NCBIfam" id="TIGR00277">
    <property type="entry name" value="HDIG"/>
    <property type="match status" value="1"/>
</dbReference>
<evidence type="ECO:0000256" key="3">
    <source>
        <dbReference type="ARBA" id="ARBA00022741"/>
    </source>
</evidence>
<keyword evidence="9" id="KW-1185">Reference proteome</keyword>
<dbReference type="AlphaFoldDB" id="A0A1W1UVD9"/>
<name>A0A1W1UVD9_PEPAS</name>
<keyword evidence="3" id="KW-0547">Nucleotide-binding</keyword>
<dbReference type="OrthoDB" id="5295945at2"/>
<dbReference type="GO" id="GO:0008803">
    <property type="term" value="F:bis(5'-nucleosyl)-tetraphosphatase (symmetrical) activity"/>
    <property type="evidence" value="ECO:0007669"/>
    <property type="project" value="UniProtKB-EC"/>
</dbReference>
<dbReference type="SUPFAM" id="SSF109604">
    <property type="entry name" value="HD-domain/PDEase-like"/>
    <property type="match status" value="1"/>
</dbReference>
<organism evidence="8 9">
    <name type="scientific">Peptoniphilus asaccharolyticus DSM 20463</name>
    <dbReference type="NCBI Taxonomy" id="573058"/>
    <lineage>
        <taxon>Bacteria</taxon>
        <taxon>Bacillati</taxon>
        <taxon>Bacillota</taxon>
        <taxon>Tissierellia</taxon>
        <taxon>Tissierellales</taxon>
        <taxon>Peptoniphilaceae</taxon>
        <taxon>Peptoniphilus</taxon>
    </lineage>
</organism>
<evidence type="ECO:0000256" key="2">
    <source>
        <dbReference type="ARBA" id="ARBA00022723"/>
    </source>
</evidence>
<evidence type="ECO:0000313" key="8">
    <source>
        <dbReference type="EMBL" id="SMB84949.1"/>
    </source>
</evidence>
<evidence type="ECO:0000259" key="7">
    <source>
        <dbReference type="PROSITE" id="PS51831"/>
    </source>
</evidence>
<dbReference type="CDD" id="cd00077">
    <property type="entry name" value="HDc"/>
    <property type="match status" value="1"/>
</dbReference>
<keyword evidence="5" id="KW-0408">Iron</keyword>
<dbReference type="InterPro" id="IPR006674">
    <property type="entry name" value="HD_domain"/>
</dbReference>
<dbReference type="PROSITE" id="PS51831">
    <property type="entry name" value="HD"/>
    <property type="match status" value="1"/>
</dbReference>
<protein>
    <recommendedName>
        <fullName evidence="1">bis(5'-nucleosyl)-tetraphosphatase (symmetrical)</fullName>
        <ecNumber evidence="1">3.6.1.41</ecNumber>
    </recommendedName>
</protein>
<keyword evidence="4 8" id="KW-0378">Hydrolase</keyword>
<dbReference type="PANTHER" id="PTHR35795">
    <property type="entry name" value="SLR1885 PROTEIN"/>
    <property type="match status" value="1"/>
</dbReference>
<dbReference type="EC" id="3.6.1.41" evidence="1"/>
<reference evidence="9" key="1">
    <citation type="submission" date="2017-04" db="EMBL/GenBank/DDBJ databases">
        <authorList>
            <person name="Varghese N."/>
            <person name="Submissions S."/>
        </authorList>
    </citation>
    <scope>NUCLEOTIDE SEQUENCE [LARGE SCALE GENOMIC DNA]</scope>
    <source>
        <strain evidence="9">DSM 20463</strain>
    </source>
</reference>
<dbReference type="InterPro" id="IPR006675">
    <property type="entry name" value="HDIG_dom"/>
</dbReference>
<evidence type="ECO:0000256" key="4">
    <source>
        <dbReference type="ARBA" id="ARBA00022801"/>
    </source>
</evidence>
<dbReference type="GO" id="GO:0046872">
    <property type="term" value="F:metal ion binding"/>
    <property type="evidence" value="ECO:0007669"/>
    <property type="project" value="UniProtKB-KW"/>
</dbReference>
<evidence type="ECO:0000256" key="6">
    <source>
        <dbReference type="ARBA" id="ARBA00049417"/>
    </source>
</evidence>
<dbReference type="Proteomes" id="UP000192368">
    <property type="component" value="Unassembled WGS sequence"/>
</dbReference>
<dbReference type="NCBIfam" id="TIGR00488">
    <property type="entry name" value="bis(5'-nucleosyl)-tetraphosphatase (symmetrical) YqeK"/>
    <property type="match status" value="1"/>
</dbReference>
<dbReference type="Pfam" id="PF01966">
    <property type="entry name" value="HD"/>
    <property type="match status" value="1"/>
</dbReference>
<dbReference type="InterPro" id="IPR051094">
    <property type="entry name" value="Diverse_Catalytic_Enzymes"/>
</dbReference>
<evidence type="ECO:0000256" key="5">
    <source>
        <dbReference type="ARBA" id="ARBA00023004"/>
    </source>
</evidence>
<dbReference type="GO" id="GO:0000166">
    <property type="term" value="F:nucleotide binding"/>
    <property type="evidence" value="ECO:0007669"/>
    <property type="project" value="UniProtKB-KW"/>
</dbReference>
<dbReference type="Gene3D" id="1.10.3210.10">
    <property type="entry name" value="Hypothetical protein af1432"/>
    <property type="match status" value="1"/>
</dbReference>
<keyword evidence="2" id="KW-0479">Metal-binding</keyword>
<dbReference type="InterPro" id="IPR005249">
    <property type="entry name" value="YqeK"/>
</dbReference>